<comment type="caution">
    <text evidence="4">The sequence shown here is derived from an EMBL/GenBank/DDBJ whole genome shotgun (WGS) entry which is preliminary data.</text>
</comment>
<evidence type="ECO:0000256" key="1">
    <source>
        <dbReference type="ARBA" id="ARBA00023125"/>
    </source>
</evidence>
<dbReference type="Proteomes" id="UP000321490">
    <property type="component" value="Unassembled WGS sequence"/>
</dbReference>
<dbReference type="Pfam" id="PF00440">
    <property type="entry name" value="TetR_N"/>
    <property type="match status" value="1"/>
</dbReference>
<protein>
    <submittedName>
        <fullName evidence="4">TetR family transcriptional regulator</fullName>
    </submittedName>
</protein>
<keyword evidence="1 2" id="KW-0238">DNA-binding</keyword>
<dbReference type="InterPro" id="IPR009057">
    <property type="entry name" value="Homeodomain-like_sf"/>
</dbReference>
<evidence type="ECO:0000313" key="4">
    <source>
        <dbReference type="EMBL" id="TWH75694.1"/>
    </source>
</evidence>
<dbReference type="GO" id="GO:0000976">
    <property type="term" value="F:transcription cis-regulatory region binding"/>
    <property type="evidence" value="ECO:0007669"/>
    <property type="project" value="TreeGrafter"/>
</dbReference>
<dbReference type="Gene3D" id="1.10.357.10">
    <property type="entry name" value="Tetracycline Repressor, domain 2"/>
    <property type="match status" value="1"/>
</dbReference>
<reference evidence="4 5" key="1">
    <citation type="submission" date="2019-07" db="EMBL/GenBank/DDBJ databases">
        <title>R&amp;d 2014.</title>
        <authorList>
            <person name="Klenk H.-P."/>
        </authorList>
    </citation>
    <scope>NUCLEOTIDE SEQUENCE [LARGE SCALE GENOMIC DNA]</scope>
    <source>
        <strain evidence="4 5">DSM 45764</strain>
    </source>
</reference>
<sequence>MLAAARDAFAERGFDGASIRLIATAAGVDPALVHHYFGSKDKLFVAAVEAPADPADLLPEVLAGGPDELGANVVRMLLRVWDGPARAGGLALVRSAVSNEWTARLLREFLTAQVLRRVVGTLDLPPAEAEARGALVASQLVGVVMTRYVLRIEPLASAPPEELVAAIGPTVQRYLTGPVELPGIGPATA</sequence>
<accession>A0A562IYN2</accession>
<dbReference type="InterPro" id="IPR041678">
    <property type="entry name" value="TetR_C_16"/>
</dbReference>
<dbReference type="InterPro" id="IPR001647">
    <property type="entry name" value="HTH_TetR"/>
</dbReference>
<dbReference type="Pfam" id="PF17920">
    <property type="entry name" value="TetR_C_16"/>
    <property type="match status" value="1"/>
</dbReference>
<evidence type="ECO:0000313" key="5">
    <source>
        <dbReference type="Proteomes" id="UP000321490"/>
    </source>
</evidence>
<feature type="DNA-binding region" description="H-T-H motif" evidence="2">
    <location>
        <begin position="18"/>
        <end position="37"/>
    </location>
</feature>
<proteinExistence type="predicted"/>
<gene>
    <name evidence="4" type="ORF">JD78_04258</name>
</gene>
<keyword evidence="5" id="KW-1185">Reference proteome</keyword>
<feature type="domain" description="HTH tetR-type" evidence="3">
    <location>
        <begin position="1"/>
        <end position="55"/>
    </location>
</feature>
<dbReference type="InterPro" id="IPR050109">
    <property type="entry name" value="HTH-type_TetR-like_transc_reg"/>
</dbReference>
<organism evidence="4 5">
    <name type="scientific">Modestobacter roseus</name>
    <dbReference type="NCBI Taxonomy" id="1181884"/>
    <lineage>
        <taxon>Bacteria</taxon>
        <taxon>Bacillati</taxon>
        <taxon>Actinomycetota</taxon>
        <taxon>Actinomycetes</taxon>
        <taxon>Geodermatophilales</taxon>
        <taxon>Geodermatophilaceae</taxon>
        <taxon>Modestobacter</taxon>
    </lineage>
</organism>
<dbReference type="PROSITE" id="PS50977">
    <property type="entry name" value="HTH_TETR_2"/>
    <property type="match status" value="1"/>
</dbReference>
<evidence type="ECO:0000256" key="2">
    <source>
        <dbReference type="PROSITE-ProRule" id="PRU00335"/>
    </source>
</evidence>
<dbReference type="GO" id="GO:0003700">
    <property type="term" value="F:DNA-binding transcription factor activity"/>
    <property type="evidence" value="ECO:0007669"/>
    <property type="project" value="TreeGrafter"/>
</dbReference>
<evidence type="ECO:0000259" key="3">
    <source>
        <dbReference type="PROSITE" id="PS50977"/>
    </source>
</evidence>
<dbReference type="PANTHER" id="PTHR30055">
    <property type="entry name" value="HTH-TYPE TRANSCRIPTIONAL REGULATOR RUTR"/>
    <property type="match status" value="1"/>
</dbReference>
<dbReference type="AlphaFoldDB" id="A0A562IYN2"/>
<dbReference type="PRINTS" id="PR00455">
    <property type="entry name" value="HTHTETR"/>
</dbReference>
<dbReference type="RefSeq" id="WP_208104176.1">
    <property type="nucleotide sequence ID" value="NZ_JABGDC010000001.1"/>
</dbReference>
<dbReference type="EMBL" id="VLKF01000001">
    <property type="protein sequence ID" value="TWH75694.1"/>
    <property type="molecule type" value="Genomic_DNA"/>
</dbReference>
<dbReference type="InterPro" id="IPR036271">
    <property type="entry name" value="Tet_transcr_reg_TetR-rel_C_sf"/>
</dbReference>
<name>A0A562IYN2_9ACTN</name>
<dbReference type="SUPFAM" id="SSF48498">
    <property type="entry name" value="Tetracyclin repressor-like, C-terminal domain"/>
    <property type="match status" value="1"/>
</dbReference>
<dbReference type="PANTHER" id="PTHR30055:SF235">
    <property type="entry name" value="TRANSCRIPTIONAL REGULATORY PROTEIN"/>
    <property type="match status" value="1"/>
</dbReference>
<dbReference type="SUPFAM" id="SSF46689">
    <property type="entry name" value="Homeodomain-like"/>
    <property type="match status" value="1"/>
</dbReference>
<dbReference type="Gene3D" id="1.10.10.60">
    <property type="entry name" value="Homeodomain-like"/>
    <property type="match status" value="1"/>
</dbReference>